<feature type="compositionally biased region" description="Low complexity" evidence="10">
    <location>
        <begin position="1"/>
        <end position="10"/>
    </location>
</feature>
<evidence type="ECO:0000256" key="10">
    <source>
        <dbReference type="SAM" id="MobiDB-lite"/>
    </source>
</evidence>
<dbReference type="SMART" id="SM00962">
    <property type="entry name" value="SRP54"/>
    <property type="match status" value="1"/>
</dbReference>
<dbReference type="SUPFAM" id="SSF47364">
    <property type="entry name" value="Domain of the SRP/SRP receptor G-proteins"/>
    <property type="match status" value="1"/>
</dbReference>
<dbReference type="SMART" id="SM00963">
    <property type="entry name" value="SRP54_N"/>
    <property type="match status" value="1"/>
</dbReference>
<dbReference type="Proteomes" id="UP001606300">
    <property type="component" value="Unassembled WGS sequence"/>
</dbReference>
<feature type="compositionally biased region" description="Pro residues" evidence="10">
    <location>
        <begin position="32"/>
        <end position="42"/>
    </location>
</feature>
<keyword evidence="3 9" id="KW-0547">Nucleotide-binding</keyword>
<dbReference type="HAMAP" id="MF_00920">
    <property type="entry name" value="FtsY"/>
    <property type="match status" value="1"/>
</dbReference>
<protein>
    <recommendedName>
        <fullName evidence="9">Signal recognition particle receptor FtsY</fullName>
        <shortName evidence="9">SRP receptor</shortName>
        <ecNumber evidence="9">3.6.5.4</ecNumber>
    </recommendedName>
</protein>
<dbReference type="InterPro" id="IPR013822">
    <property type="entry name" value="Signal_recog_particl_SRP54_hlx"/>
</dbReference>
<dbReference type="InterPro" id="IPR000897">
    <property type="entry name" value="SRP54_GTPase_dom"/>
</dbReference>
<keyword evidence="7 9" id="KW-0675">Receptor</keyword>
<evidence type="ECO:0000256" key="2">
    <source>
        <dbReference type="ARBA" id="ARBA00022490"/>
    </source>
</evidence>
<comment type="catalytic activity">
    <reaction evidence="8 9">
        <text>GTP + H2O = GDP + phosphate + H(+)</text>
        <dbReference type="Rhea" id="RHEA:19669"/>
        <dbReference type="ChEBI" id="CHEBI:15377"/>
        <dbReference type="ChEBI" id="CHEBI:15378"/>
        <dbReference type="ChEBI" id="CHEBI:37565"/>
        <dbReference type="ChEBI" id="CHEBI:43474"/>
        <dbReference type="ChEBI" id="CHEBI:58189"/>
        <dbReference type="EC" id="3.6.5.4"/>
    </reaction>
</comment>
<evidence type="ECO:0000256" key="8">
    <source>
        <dbReference type="ARBA" id="ARBA00048027"/>
    </source>
</evidence>
<keyword evidence="4 9" id="KW-0378">Hydrolase</keyword>
<feature type="binding site" evidence="9">
    <location>
        <begin position="293"/>
        <end position="297"/>
    </location>
    <ligand>
        <name>GTP</name>
        <dbReference type="ChEBI" id="CHEBI:37565"/>
    </ligand>
</feature>
<keyword evidence="6 9" id="KW-0472">Membrane</keyword>
<evidence type="ECO:0000259" key="11">
    <source>
        <dbReference type="PROSITE" id="PS00300"/>
    </source>
</evidence>
<dbReference type="Gene3D" id="1.20.120.140">
    <property type="entry name" value="Signal recognition particle SRP54, nucleotide-binding domain"/>
    <property type="match status" value="1"/>
</dbReference>
<proteinExistence type="inferred from homology"/>
<evidence type="ECO:0000256" key="7">
    <source>
        <dbReference type="ARBA" id="ARBA00023170"/>
    </source>
</evidence>
<feature type="region of interest" description="Disordered" evidence="10">
    <location>
        <begin position="1"/>
        <end position="51"/>
    </location>
</feature>
<evidence type="ECO:0000256" key="5">
    <source>
        <dbReference type="ARBA" id="ARBA00023134"/>
    </source>
</evidence>
<comment type="function">
    <text evidence="9">Involved in targeting and insertion of nascent membrane proteins into the cytoplasmic membrane. Acts as a receptor for the complex formed by the signal recognition particle (SRP) and the ribosome-nascent chain (RNC). Interaction with SRP-RNC leads to the transfer of the RNC complex to the Sec translocase for insertion into the membrane, the hydrolysis of GTP by both Ffh and FtsY, and the dissociation of the SRP-FtsY complex into the individual components.</text>
</comment>
<dbReference type="SUPFAM" id="SSF52540">
    <property type="entry name" value="P-loop containing nucleoside triphosphate hydrolases"/>
    <property type="match status" value="1"/>
</dbReference>
<dbReference type="PANTHER" id="PTHR43134:SF1">
    <property type="entry name" value="SIGNAL RECOGNITION PARTICLE RECEPTOR SUBUNIT ALPHA"/>
    <property type="match status" value="1"/>
</dbReference>
<evidence type="ECO:0000256" key="9">
    <source>
        <dbReference type="HAMAP-Rule" id="MF_00920"/>
    </source>
</evidence>
<evidence type="ECO:0000256" key="1">
    <source>
        <dbReference type="ARBA" id="ARBA00022475"/>
    </source>
</evidence>
<evidence type="ECO:0000256" key="3">
    <source>
        <dbReference type="ARBA" id="ARBA00022741"/>
    </source>
</evidence>
<comment type="similarity">
    <text evidence="9">Belongs to the GTP-binding SRP family. FtsY subfamily.</text>
</comment>
<keyword evidence="5 9" id="KW-0342">GTP-binding</keyword>
<evidence type="ECO:0000256" key="4">
    <source>
        <dbReference type="ARBA" id="ARBA00022801"/>
    </source>
</evidence>
<dbReference type="Gene3D" id="3.40.50.300">
    <property type="entry name" value="P-loop containing nucleotide triphosphate hydrolases"/>
    <property type="match status" value="1"/>
</dbReference>
<reference evidence="12 13" key="1">
    <citation type="submission" date="2024-09" db="EMBL/GenBank/DDBJ databases">
        <title>Novel species of the genus Pelomonas and Roseateles isolated from streams.</title>
        <authorList>
            <person name="Lu H."/>
        </authorList>
    </citation>
    <scope>NUCLEOTIDE SEQUENCE [LARGE SCALE GENOMIC DNA]</scope>
    <source>
        <strain evidence="12 13">DC23W</strain>
    </source>
</reference>
<evidence type="ECO:0000313" key="12">
    <source>
        <dbReference type="EMBL" id="MFG6413173.1"/>
    </source>
</evidence>
<dbReference type="SMART" id="SM00382">
    <property type="entry name" value="AAA"/>
    <property type="match status" value="1"/>
</dbReference>
<feature type="binding site" evidence="9">
    <location>
        <begin position="357"/>
        <end position="360"/>
    </location>
    <ligand>
        <name>GTP</name>
        <dbReference type="ChEBI" id="CHEBI:37565"/>
    </ligand>
</feature>
<dbReference type="EMBL" id="JBIGHY010000001">
    <property type="protein sequence ID" value="MFG6413173.1"/>
    <property type="molecule type" value="Genomic_DNA"/>
</dbReference>
<evidence type="ECO:0000313" key="13">
    <source>
        <dbReference type="Proteomes" id="UP001606300"/>
    </source>
</evidence>
<dbReference type="EC" id="3.6.5.4" evidence="9"/>
<name>A0ABW7EI95_9BURK</name>
<gene>
    <name evidence="9 12" type="primary">ftsY</name>
    <name evidence="12" type="ORF">ACG02S_04600</name>
</gene>
<dbReference type="Pfam" id="PF02881">
    <property type="entry name" value="SRP54_N"/>
    <property type="match status" value="1"/>
</dbReference>
<keyword evidence="1 9" id="KW-1003">Cell membrane</keyword>
<dbReference type="NCBIfam" id="TIGR00064">
    <property type="entry name" value="ftsY"/>
    <property type="match status" value="1"/>
</dbReference>
<keyword evidence="2 9" id="KW-0963">Cytoplasm</keyword>
<dbReference type="InterPro" id="IPR003593">
    <property type="entry name" value="AAA+_ATPase"/>
</dbReference>
<dbReference type="InterPro" id="IPR036225">
    <property type="entry name" value="SRP/SRP_N"/>
</dbReference>
<feature type="domain" description="SRP54-type proteins GTP-binding" evidence="11">
    <location>
        <begin position="378"/>
        <end position="391"/>
    </location>
</feature>
<dbReference type="PANTHER" id="PTHR43134">
    <property type="entry name" value="SIGNAL RECOGNITION PARTICLE RECEPTOR SUBUNIT ALPHA"/>
    <property type="match status" value="1"/>
</dbReference>
<dbReference type="Pfam" id="PF00448">
    <property type="entry name" value="SRP54"/>
    <property type="match status" value="1"/>
</dbReference>
<comment type="subcellular location">
    <subcellularLocation>
        <location evidence="9">Cell membrane</location>
        <topology evidence="9">Peripheral membrane protein</topology>
        <orientation evidence="9">Cytoplasmic side</orientation>
    </subcellularLocation>
    <subcellularLocation>
        <location evidence="9">Cytoplasm</location>
    </subcellularLocation>
</comment>
<dbReference type="RefSeq" id="WP_394469251.1">
    <property type="nucleotide sequence ID" value="NZ_JBIGHY010000001.1"/>
</dbReference>
<dbReference type="InterPro" id="IPR042101">
    <property type="entry name" value="SRP54_N_sf"/>
</dbReference>
<feature type="binding site" evidence="9">
    <location>
        <begin position="212"/>
        <end position="219"/>
    </location>
    <ligand>
        <name>GTP</name>
        <dbReference type="ChEBI" id="CHEBI:37565"/>
    </ligand>
</feature>
<dbReference type="InterPro" id="IPR027417">
    <property type="entry name" value="P-loop_NTPase"/>
</dbReference>
<dbReference type="InterPro" id="IPR004390">
    <property type="entry name" value="SR_rcpt_FtsY"/>
</dbReference>
<dbReference type="PROSITE" id="PS00300">
    <property type="entry name" value="SRP54"/>
    <property type="match status" value="1"/>
</dbReference>
<accession>A0ABW7EI95</accession>
<keyword evidence="13" id="KW-1185">Reference proteome</keyword>
<sequence>MFSFFKKSAPAPAPAEGPTLLSEGWTVKPASSPVPAPVPAPAPEASASLPAPVPPQAAAPLATVAAPTPAPVVVRPAVPAPPPPPAPATAPAAAPVAVTMPPPAAPPRQSWMERLRAGLRKTGGSIAGVFTGTKIDDQLYDELEEVLLLADTGVKATQFLLDDLRRRVKEAKATDPQAVRGLLVDALAELLKPLEKGLEVGRYTPTVVMVVGVNGAGKTTSIGKLTRHLAEANQKVLLAAADTFRAAAREQLGVWADRAQVEIISQEGGDPAAVSFDAVNAGRARGADVVIADTAGRLPTQIHLMEELKKIKRVITKAQADGPHEVLLVVDGNTGQNALNQVRAFDDALGLTGLIVTKLDGTAKGGVLAAIARERPVPVYFIGVGEKLEDLETFSAREFARALLE</sequence>
<evidence type="ECO:0000256" key="6">
    <source>
        <dbReference type="ARBA" id="ARBA00023136"/>
    </source>
</evidence>
<organism evidence="12 13">
    <name type="scientific">Pelomonas dachongensis</name>
    <dbReference type="NCBI Taxonomy" id="3299029"/>
    <lineage>
        <taxon>Bacteria</taxon>
        <taxon>Pseudomonadati</taxon>
        <taxon>Pseudomonadota</taxon>
        <taxon>Betaproteobacteria</taxon>
        <taxon>Burkholderiales</taxon>
        <taxon>Sphaerotilaceae</taxon>
        <taxon>Roseateles</taxon>
    </lineage>
</organism>
<comment type="caution">
    <text evidence="12">The sequence shown here is derived from an EMBL/GenBank/DDBJ whole genome shotgun (WGS) entry which is preliminary data.</text>
</comment>
<comment type="subunit">
    <text evidence="9">Part of the signal recognition particle protein translocation system, which is composed of SRP and FtsY. SRP is a ribonucleoprotein composed of Ffh and a 4.5S RNA molecule.</text>
</comment>